<comment type="caution">
    <text evidence="1">The sequence shown here is derived from an EMBL/GenBank/DDBJ whole genome shotgun (WGS) entry which is preliminary data.</text>
</comment>
<accession>L9YZB0</accession>
<dbReference type="EMBL" id="AOIJ01000051">
    <property type="protein sequence ID" value="ELY79444.1"/>
    <property type="molecule type" value="Genomic_DNA"/>
</dbReference>
<sequence>MIDHAGQAAVPRARSDRLAVARSMSSDDRSGAALGSRLSFPTVTLTF</sequence>
<gene>
    <name evidence="1" type="ORF">C486_10604</name>
</gene>
<protein>
    <submittedName>
        <fullName evidence="1">Uncharacterized protein</fullName>
    </submittedName>
</protein>
<dbReference type="AlphaFoldDB" id="L9YZB0"/>
<dbReference type="Proteomes" id="UP000011592">
    <property type="component" value="Unassembled WGS sequence"/>
</dbReference>
<name>L9YZB0_9EURY</name>
<proteinExistence type="predicted"/>
<organism evidence="1 2">
    <name type="scientific">Natrinema gari JCM 14663</name>
    <dbReference type="NCBI Taxonomy" id="1230459"/>
    <lineage>
        <taxon>Archaea</taxon>
        <taxon>Methanobacteriati</taxon>
        <taxon>Methanobacteriota</taxon>
        <taxon>Stenosarchaea group</taxon>
        <taxon>Halobacteria</taxon>
        <taxon>Halobacteriales</taxon>
        <taxon>Natrialbaceae</taxon>
        <taxon>Natrinema</taxon>
    </lineage>
</organism>
<evidence type="ECO:0000313" key="1">
    <source>
        <dbReference type="EMBL" id="ELY79444.1"/>
    </source>
</evidence>
<keyword evidence="2" id="KW-1185">Reference proteome</keyword>
<evidence type="ECO:0000313" key="2">
    <source>
        <dbReference type="Proteomes" id="UP000011592"/>
    </source>
</evidence>
<reference evidence="1 2" key="1">
    <citation type="journal article" date="2014" name="PLoS Genet.">
        <title>Phylogenetically driven sequencing of extremely halophilic archaea reveals strategies for static and dynamic osmo-response.</title>
        <authorList>
            <person name="Becker E.A."/>
            <person name="Seitzer P.M."/>
            <person name="Tritt A."/>
            <person name="Larsen D."/>
            <person name="Krusor M."/>
            <person name="Yao A.I."/>
            <person name="Wu D."/>
            <person name="Madern D."/>
            <person name="Eisen J.A."/>
            <person name="Darling A.E."/>
            <person name="Facciotti M.T."/>
        </authorList>
    </citation>
    <scope>NUCLEOTIDE SEQUENCE [LARGE SCALE GENOMIC DNA]</scope>
    <source>
        <strain evidence="1 2">JCM 14663</strain>
    </source>
</reference>